<dbReference type="InterPro" id="IPR000953">
    <property type="entry name" value="Chromo/chromo_shadow_dom"/>
</dbReference>
<organism evidence="3 4">
    <name type="scientific">Carpediemonas membranifera</name>
    <dbReference type="NCBI Taxonomy" id="201153"/>
    <lineage>
        <taxon>Eukaryota</taxon>
        <taxon>Metamonada</taxon>
        <taxon>Carpediemonas-like organisms</taxon>
        <taxon>Carpediemonas</taxon>
    </lineage>
</organism>
<dbReference type="CDD" id="cd00024">
    <property type="entry name" value="CD_CSD"/>
    <property type="match status" value="1"/>
</dbReference>
<feature type="compositionally biased region" description="Low complexity" evidence="1">
    <location>
        <begin position="196"/>
        <end position="218"/>
    </location>
</feature>
<comment type="caution">
    <text evidence="3">The sequence shown here is derived from an EMBL/GenBank/DDBJ whole genome shotgun (WGS) entry which is preliminary data.</text>
</comment>
<dbReference type="PROSITE" id="PS50013">
    <property type="entry name" value="CHROMO_2"/>
    <property type="match status" value="1"/>
</dbReference>
<dbReference type="AlphaFoldDB" id="A0A8J6B890"/>
<feature type="compositionally biased region" description="Acidic residues" evidence="1">
    <location>
        <begin position="177"/>
        <end position="195"/>
    </location>
</feature>
<dbReference type="InterPro" id="IPR016197">
    <property type="entry name" value="Chromo-like_dom_sf"/>
</dbReference>
<feature type="region of interest" description="Disordered" evidence="1">
    <location>
        <begin position="1"/>
        <end position="22"/>
    </location>
</feature>
<reference evidence="3" key="1">
    <citation type="submission" date="2021-05" db="EMBL/GenBank/DDBJ databases">
        <title>A free-living protist that lacks canonical eukaryotic 1 DNA replication and segregation systems.</title>
        <authorList>
            <person name="Salas-Leiva D.E."/>
            <person name="Tromer E.C."/>
            <person name="Curtis B.A."/>
            <person name="Jerlstrom-Hultqvist J."/>
            <person name="Kolisko M."/>
            <person name="Yi Z."/>
            <person name="Salas-Leiva J.S."/>
            <person name="Gallot-Lavallee L."/>
            <person name="Kops G.J.P.L."/>
            <person name="Archibald J.M."/>
            <person name="Simpson A.G.B."/>
            <person name="Roger A.J."/>
        </authorList>
    </citation>
    <scope>NUCLEOTIDE SEQUENCE</scope>
    <source>
        <strain evidence="3">BICM</strain>
    </source>
</reference>
<dbReference type="SUPFAM" id="SSF54160">
    <property type="entry name" value="Chromo domain-like"/>
    <property type="match status" value="1"/>
</dbReference>
<accession>A0A8J6B890</accession>
<evidence type="ECO:0000313" key="4">
    <source>
        <dbReference type="Proteomes" id="UP000717585"/>
    </source>
</evidence>
<proteinExistence type="predicted"/>
<dbReference type="OrthoDB" id="413122at2759"/>
<evidence type="ECO:0000313" key="3">
    <source>
        <dbReference type="EMBL" id="KAG9392067.1"/>
    </source>
</evidence>
<evidence type="ECO:0000259" key="2">
    <source>
        <dbReference type="PROSITE" id="PS50013"/>
    </source>
</evidence>
<gene>
    <name evidence="3" type="ORF">J8273_6658</name>
</gene>
<dbReference type="Proteomes" id="UP000717585">
    <property type="component" value="Unassembled WGS sequence"/>
</dbReference>
<feature type="domain" description="Chromo" evidence="2">
    <location>
        <begin position="103"/>
        <end position="136"/>
    </location>
</feature>
<evidence type="ECO:0000256" key="1">
    <source>
        <dbReference type="SAM" id="MobiDB-lite"/>
    </source>
</evidence>
<feature type="region of interest" description="Disordered" evidence="1">
    <location>
        <begin position="172"/>
        <end position="223"/>
    </location>
</feature>
<dbReference type="Gene3D" id="2.40.50.40">
    <property type="match status" value="1"/>
</dbReference>
<protein>
    <submittedName>
        <fullName evidence="3">Chromo and chromo shadow domain</fullName>
    </submittedName>
</protein>
<dbReference type="EMBL" id="JAHDYR010000040">
    <property type="protein sequence ID" value="KAG9392067.1"/>
    <property type="molecule type" value="Genomic_DNA"/>
</dbReference>
<sequence length="266" mass="29463">MDVVAANQKKLNLKKDRNAQPNRNSYTVGDLALLIPPRKRNKLSPIYLGPFTVKALLPNDTLQLESIVDSHTLNAHASRVRPFRGTHDKDTIQKIAALDLSEYIVEKVVKHKVEDDILLFRLRWLGYDTDSDIWQPYDEDVIGNERVEEMDEALRPLGKSLRGLREALDGLPFDPAAESEEDVNEDDESSDDDLSDASAGPTASTGAPAANAPSGSTGNRRSGLAFLSSPGKAYIRTAIAGPFILDMVRTIHSYNHRAQLLSIRYE</sequence>
<name>A0A8J6B890_9EUKA</name>
<keyword evidence="4" id="KW-1185">Reference proteome</keyword>